<dbReference type="InParanoid" id="A0A7J7CUV2"/>
<accession>A0A7J7CUV2</accession>
<organism evidence="2 3">
    <name type="scientific">Tripterygium wilfordii</name>
    <name type="common">Thunder God vine</name>
    <dbReference type="NCBI Taxonomy" id="458696"/>
    <lineage>
        <taxon>Eukaryota</taxon>
        <taxon>Viridiplantae</taxon>
        <taxon>Streptophyta</taxon>
        <taxon>Embryophyta</taxon>
        <taxon>Tracheophyta</taxon>
        <taxon>Spermatophyta</taxon>
        <taxon>Magnoliopsida</taxon>
        <taxon>eudicotyledons</taxon>
        <taxon>Gunneridae</taxon>
        <taxon>Pentapetalae</taxon>
        <taxon>rosids</taxon>
        <taxon>fabids</taxon>
        <taxon>Celastrales</taxon>
        <taxon>Celastraceae</taxon>
        <taxon>Tripterygium</taxon>
    </lineage>
</organism>
<reference evidence="2 3" key="1">
    <citation type="journal article" date="2020" name="Nat. Commun.">
        <title>Genome of Tripterygium wilfordii and identification of cytochrome P450 involved in triptolide biosynthesis.</title>
        <authorList>
            <person name="Tu L."/>
            <person name="Su P."/>
            <person name="Zhang Z."/>
            <person name="Gao L."/>
            <person name="Wang J."/>
            <person name="Hu T."/>
            <person name="Zhou J."/>
            <person name="Zhang Y."/>
            <person name="Zhao Y."/>
            <person name="Liu Y."/>
            <person name="Song Y."/>
            <person name="Tong Y."/>
            <person name="Lu Y."/>
            <person name="Yang J."/>
            <person name="Xu C."/>
            <person name="Jia M."/>
            <person name="Peters R.J."/>
            <person name="Huang L."/>
            <person name="Gao W."/>
        </authorList>
    </citation>
    <scope>NUCLEOTIDE SEQUENCE [LARGE SCALE GENOMIC DNA]</scope>
    <source>
        <strain evidence="3">cv. XIE 37</strain>
        <tissue evidence="2">Leaf</tissue>
    </source>
</reference>
<evidence type="ECO:0000313" key="3">
    <source>
        <dbReference type="Proteomes" id="UP000593562"/>
    </source>
</evidence>
<keyword evidence="1" id="KW-0812">Transmembrane</keyword>
<dbReference type="EMBL" id="JAAARO010000013">
    <property type="protein sequence ID" value="KAF5737915.1"/>
    <property type="molecule type" value="Genomic_DNA"/>
</dbReference>
<keyword evidence="1" id="KW-0472">Membrane</keyword>
<keyword evidence="1" id="KW-1133">Transmembrane helix</keyword>
<comment type="caution">
    <text evidence="2">The sequence shown here is derived from an EMBL/GenBank/DDBJ whole genome shotgun (WGS) entry which is preliminary data.</text>
</comment>
<sequence length="111" mass="12743">MNGDIESKNKMKRQRVSGKWFIGVFLKSAIVITSSGWVIGEVHIFSPISVWREGLWVLVRNLRNFKSGSNVWHSVLLLQGLPVVVLEPIPENCVSRVEEDNRRERDDGRWG</sequence>
<dbReference type="Proteomes" id="UP000593562">
    <property type="component" value="Unassembled WGS sequence"/>
</dbReference>
<name>A0A7J7CUV2_TRIWF</name>
<feature type="transmembrane region" description="Helical" evidence="1">
    <location>
        <begin position="20"/>
        <end position="39"/>
    </location>
</feature>
<gene>
    <name evidence="2" type="ORF">HS088_TW13G00806</name>
</gene>
<keyword evidence="3" id="KW-1185">Reference proteome</keyword>
<protein>
    <submittedName>
        <fullName evidence="2">Uncharacterized protein</fullName>
    </submittedName>
</protein>
<evidence type="ECO:0000313" key="2">
    <source>
        <dbReference type="EMBL" id="KAF5737915.1"/>
    </source>
</evidence>
<dbReference type="AlphaFoldDB" id="A0A7J7CUV2"/>
<evidence type="ECO:0000256" key="1">
    <source>
        <dbReference type="SAM" id="Phobius"/>
    </source>
</evidence>
<proteinExistence type="predicted"/>